<feature type="compositionally biased region" description="Basic and acidic residues" evidence="1">
    <location>
        <begin position="193"/>
        <end position="210"/>
    </location>
</feature>
<dbReference type="RefSeq" id="XP_009689674.1">
    <property type="nucleotide sequence ID" value="XM_009691379.1"/>
</dbReference>
<protein>
    <submittedName>
        <fullName evidence="2">Uncharacterized protein</fullName>
    </submittedName>
</protein>
<gene>
    <name evidence="2" type="ORF">TOT_010000830</name>
</gene>
<evidence type="ECO:0000313" key="2">
    <source>
        <dbReference type="EMBL" id="BAM39373.1"/>
    </source>
</evidence>
<evidence type="ECO:0000256" key="1">
    <source>
        <dbReference type="SAM" id="MobiDB-lite"/>
    </source>
</evidence>
<dbReference type="OMA" id="DNVDFHM"/>
<dbReference type="eggNOG" id="ENOG502TN5J">
    <property type="taxonomic scope" value="Eukaryota"/>
</dbReference>
<organism evidence="2 3">
    <name type="scientific">Theileria orientalis strain Shintoku</name>
    <dbReference type="NCBI Taxonomy" id="869250"/>
    <lineage>
        <taxon>Eukaryota</taxon>
        <taxon>Sar</taxon>
        <taxon>Alveolata</taxon>
        <taxon>Apicomplexa</taxon>
        <taxon>Aconoidasida</taxon>
        <taxon>Piroplasmida</taxon>
        <taxon>Theileriidae</taxon>
        <taxon>Theileria</taxon>
    </lineage>
</organism>
<evidence type="ECO:0000313" key="3">
    <source>
        <dbReference type="Proteomes" id="UP000003786"/>
    </source>
</evidence>
<feature type="region of interest" description="Disordered" evidence="1">
    <location>
        <begin position="154"/>
        <end position="310"/>
    </location>
</feature>
<dbReference type="EMBL" id="AP011946">
    <property type="protein sequence ID" value="BAM39373.1"/>
    <property type="molecule type" value="Genomic_DNA"/>
</dbReference>
<sequence>MSRTYGHYLTTQAHNLIILQIKLEIQDVKDNIDFHFSHFEEALKNNFSAIKEGIDESYSVKYVSADSLFSRFQKASDSVIEKLENIKATISINYKELSESLVSNDKVAEINSRLKLAKEEVPKFVSSGMESFVDVFKRLKSEFTINFNVKANEQPASTAQPGDVKEQNTTAKSTSETATAENKTADASTSDQPKQDASKDGVKTENDNKEAASNTGTPAVSTENKESKSADETKPAETKKVEESKPAEESKPSKESKPSEESKPAEETKKVEESKPAEETKKVEESKPVEETKPGNESKPGSGSDKIDLESIPADAIIRTINSYFEDVDIEGKKLLSSILFNLK</sequence>
<keyword evidence="3" id="KW-1185">Reference proteome</keyword>
<dbReference type="VEuPathDB" id="PiroplasmaDB:TOT_010000830"/>
<feature type="compositionally biased region" description="Basic and acidic residues" evidence="1">
    <location>
        <begin position="223"/>
        <end position="296"/>
    </location>
</feature>
<feature type="compositionally biased region" description="Low complexity" evidence="1">
    <location>
        <begin position="169"/>
        <end position="181"/>
    </location>
</feature>
<accession>J4C7P0</accession>
<dbReference type="GeneID" id="20713700"/>
<reference evidence="2 3" key="1">
    <citation type="journal article" date="2012" name="MBio">
        <title>Comparative genome analysis of three eukaryotic parasites with differing abilities to transform leukocytes reveals key mediators of Theileria-induced leukocyte transformation.</title>
        <authorList>
            <person name="Hayashida K."/>
            <person name="Hara Y."/>
            <person name="Abe T."/>
            <person name="Yamasaki C."/>
            <person name="Toyoda A."/>
            <person name="Kosuge T."/>
            <person name="Suzuki Y."/>
            <person name="Sato Y."/>
            <person name="Kawashima S."/>
            <person name="Katayama T."/>
            <person name="Wakaguri H."/>
            <person name="Inoue N."/>
            <person name="Homma K."/>
            <person name="Tada-Umezaki M."/>
            <person name="Yagi Y."/>
            <person name="Fujii Y."/>
            <person name="Habara T."/>
            <person name="Kanehisa M."/>
            <person name="Watanabe H."/>
            <person name="Ito K."/>
            <person name="Gojobori T."/>
            <person name="Sugawara H."/>
            <person name="Imanishi T."/>
            <person name="Weir W."/>
            <person name="Gardner M."/>
            <person name="Pain A."/>
            <person name="Shiels B."/>
            <person name="Hattori M."/>
            <person name="Nene V."/>
            <person name="Sugimoto C."/>
        </authorList>
    </citation>
    <scope>NUCLEOTIDE SEQUENCE [LARGE SCALE GENOMIC DNA]</scope>
    <source>
        <strain evidence="2 3">Shintoku</strain>
    </source>
</reference>
<dbReference type="Proteomes" id="UP000003786">
    <property type="component" value="Chromosome 1"/>
</dbReference>
<dbReference type="AlphaFoldDB" id="J4C7P0"/>
<feature type="compositionally biased region" description="Polar residues" evidence="1">
    <location>
        <begin position="211"/>
        <end position="222"/>
    </location>
</feature>
<dbReference type="KEGG" id="tot:TOT_010000830"/>
<dbReference type="OrthoDB" id="366242at2759"/>
<proteinExistence type="predicted"/>
<name>J4C7P0_THEOR</name>